<comment type="caution">
    <text evidence="9">The sequence shown here is derived from an EMBL/GenBank/DDBJ whole genome shotgun (WGS) entry which is preliminary data.</text>
</comment>
<dbReference type="Gene3D" id="1.20.1540.10">
    <property type="entry name" value="Rhomboid-like"/>
    <property type="match status" value="1"/>
</dbReference>
<keyword evidence="6 7" id="KW-0472">Membrane</keyword>
<feature type="transmembrane region" description="Helical" evidence="7">
    <location>
        <begin position="12"/>
        <end position="32"/>
    </location>
</feature>
<feature type="transmembrane region" description="Helical" evidence="7">
    <location>
        <begin position="130"/>
        <end position="152"/>
    </location>
</feature>
<evidence type="ECO:0000313" key="10">
    <source>
        <dbReference type="Proteomes" id="UP000013167"/>
    </source>
</evidence>
<evidence type="ECO:0000256" key="4">
    <source>
        <dbReference type="ARBA" id="ARBA00022801"/>
    </source>
</evidence>
<dbReference type="PANTHER" id="PTHR43731">
    <property type="entry name" value="RHOMBOID PROTEASE"/>
    <property type="match status" value="1"/>
</dbReference>
<keyword evidence="10" id="KW-1185">Reference proteome</keyword>
<evidence type="ECO:0000256" key="7">
    <source>
        <dbReference type="SAM" id="Phobius"/>
    </source>
</evidence>
<feature type="transmembrane region" description="Helical" evidence="7">
    <location>
        <begin position="62"/>
        <end position="84"/>
    </location>
</feature>
<dbReference type="SUPFAM" id="SSF144091">
    <property type="entry name" value="Rhomboid-like"/>
    <property type="match status" value="1"/>
</dbReference>
<evidence type="ECO:0000256" key="1">
    <source>
        <dbReference type="ARBA" id="ARBA00004141"/>
    </source>
</evidence>
<evidence type="ECO:0000256" key="2">
    <source>
        <dbReference type="ARBA" id="ARBA00009045"/>
    </source>
</evidence>
<dbReference type="InterPro" id="IPR050925">
    <property type="entry name" value="Rhomboid_protease_S54"/>
</dbReference>
<keyword evidence="3 7" id="KW-0812">Transmembrane</keyword>
<dbReference type="InterPro" id="IPR035952">
    <property type="entry name" value="Rhomboid-like_sf"/>
</dbReference>
<evidence type="ECO:0000256" key="5">
    <source>
        <dbReference type="ARBA" id="ARBA00022989"/>
    </source>
</evidence>
<gene>
    <name evidence="9" type="ORF">BN10_150006</name>
</gene>
<dbReference type="EMBL" id="CAIZ01000057">
    <property type="protein sequence ID" value="CCH69328.1"/>
    <property type="molecule type" value="Genomic_DNA"/>
</dbReference>
<accession>N0DY94</accession>
<dbReference type="STRING" id="1193181.BN10_150006"/>
<feature type="transmembrane region" description="Helical" evidence="7">
    <location>
        <begin position="96"/>
        <end position="118"/>
    </location>
</feature>
<keyword evidence="5 7" id="KW-1133">Transmembrane helix</keyword>
<evidence type="ECO:0000313" key="9">
    <source>
        <dbReference type="EMBL" id="CCH69328.1"/>
    </source>
</evidence>
<organism evidence="9 10">
    <name type="scientific">Phycicoccus elongatus Lp2</name>
    <dbReference type="NCBI Taxonomy" id="1193181"/>
    <lineage>
        <taxon>Bacteria</taxon>
        <taxon>Bacillati</taxon>
        <taxon>Actinomycetota</taxon>
        <taxon>Actinomycetes</taxon>
        <taxon>Micrococcales</taxon>
        <taxon>Intrasporangiaceae</taxon>
        <taxon>Phycicoccus</taxon>
    </lineage>
</organism>
<dbReference type="GO" id="GO:0004252">
    <property type="term" value="F:serine-type endopeptidase activity"/>
    <property type="evidence" value="ECO:0007669"/>
    <property type="project" value="InterPro"/>
</dbReference>
<protein>
    <submittedName>
        <fullName evidence="9">Membrane spanning protein</fullName>
    </submittedName>
</protein>
<proteinExistence type="inferred from homology"/>
<evidence type="ECO:0000256" key="6">
    <source>
        <dbReference type="ARBA" id="ARBA00023136"/>
    </source>
</evidence>
<dbReference type="InterPro" id="IPR022764">
    <property type="entry name" value="Peptidase_S54_rhomboid_dom"/>
</dbReference>
<feature type="transmembrane region" description="Helical" evidence="7">
    <location>
        <begin position="222"/>
        <end position="242"/>
    </location>
</feature>
<dbReference type="Proteomes" id="UP000013167">
    <property type="component" value="Unassembled WGS sequence"/>
</dbReference>
<dbReference type="HOGENOM" id="CLU_055068_2_1_11"/>
<feature type="transmembrane region" description="Helical" evidence="7">
    <location>
        <begin position="183"/>
        <end position="201"/>
    </location>
</feature>
<dbReference type="GO" id="GO:0016020">
    <property type="term" value="C:membrane"/>
    <property type="evidence" value="ECO:0007669"/>
    <property type="project" value="UniProtKB-SubCell"/>
</dbReference>
<reference evidence="9 10" key="1">
    <citation type="journal article" date="2013" name="ISME J.">
        <title>A metabolic model for members of the genus Tetrasphaera involved in enhanced biological phosphorus removal.</title>
        <authorList>
            <person name="Kristiansen R."/>
            <person name="Nguyen H.T.T."/>
            <person name="Saunders A.M."/>
            <person name="Nielsen J.L."/>
            <person name="Wimmer R."/>
            <person name="Le V.Q."/>
            <person name="McIlroy S.J."/>
            <person name="Petrovski S."/>
            <person name="Seviour R.J."/>
            <person name="Calteau A."/>
            <person name="Nielsen K.L."/>
            <person name="Nielsen P.H."/>
        </authorList>
    </citation>
    <scope>NUCLEOTIDE SEQUENCE [LARGE SCALE GENOMIC DNA]</scope>
    <source>
        <strain evidence="9 10">Lp2</strain>
    </source>
</reference>
<dbReference type="eggNOG" id="COG0705">
    <property type="taxonomic scope" value="Bacteria"/>
</dbReference>
<evidence type="ECO:0000256" key="3">
    <source>
        <dbReference type="ARBA" id="ARBA00022692"/>
    </source>
</evidence>
<feature type="domain" description="Peptidase S54 rhomboid" evidence="8">
    <location>
        <begin position="53"/>
        <end position="200"/>
    </location>
</feature>
<comment type="subcellular location">
    <subcellularLocation>
        <location evidence="1">Membrane</location>
        <topology evidence="1">Multi-pass membrane protein</topology>
    </subcellularLocation>
</comment>
<comment type="similarity">
    <text evidence="2">Belongs to the peptidase S54 family.</text>
</comment>
<dbReference type="AlphaFoldDB" id="N0DY94"/>
<keyword evidence="4" id="KW-0378">Hydrolase</keyword>
<dbReference type="PANTHER" id="PTHR43731:SF14">
    <property type="entry name" value="PRESENILIN-ASSOCIATED RHOMBOID-LIKE PROTEIN, MITOCHONDRIAL"/>
    <property type="match status" value="1"/>
</dbReference>
<sequence>MRQGRTVFGGQVAVGRPLVTLTIIGLCAAVFLGQKVVPGLTNDIAFVPALGKSEPWRFLTSAFAHSPTMILHIAFNMYALWIMGTYLEPLLGRARFLAVYLVTALGGSVGYLLLAPPLTLLQIHLGQSGAWITPTVGASGAVFGLFGAFLVLNRRLGRSSAGMVAMIAINAVLGFVIPGIAWQAHLGGLVTGVAAAAIIGYTGHRRDPLAAAATRGNQHVHWLGLGLLTLALVLAAIAKYALTNGYS</sequence>
<feature type="transmembrane region" description="Helical" evidence="7">
    <location>
        <begin position="159"/>
        <end position="177"/>
    </location>
</feature>
<name>N0DY94_9MICO</name>
<dbReference type="Pfam" id="PF01694">
    <property type="entry name" value="Rhomboid"/>
    <property type="match status" value="1"/>
</dbReference>
<evidence type="ECO:0000259" key="8">
    <source>
        <dbReference type="Pfam" id="PF01694"/>
    </source>
</evidence>